<dbReference type="Gene3D" id="3.40.640.10">
    <property type="entry name" value="Type I PLP-dependent aspartate aminotransferase-like (Major domain)"/>
    <property type="match status" value="1"/>
</dbReference>
<dbReference type="InterPro" id="IPR050106">
    <property type="entry name" value="HistidinolP_aminotransfase"/>
</dbReference>
<evidence type="ECO:0000313" key="7">
    <source>
        <dbReference type="Proteomes" id="UP000559626"/>
    </source>
</evidence>
<accession>A0A7Y0ABZ3</accession>
<organism evidence="6 7">
    <name type="scientific">Hymenobacter polaris</name>
    <dbReference type="NCBI Taxonomy" id="2682546"/>
    <lineage>
        <taxon>Bacteria</taxon>
        <taxon>Pseudomonadati</taxon>
        <taxon>Bacteroidota</taxon>
        <taxon>Cytophagia</taxon>
        <taxon>Cytophagales</taxon>
        <taxon>Hymenobacteraceae</taxon>
        <taxon>Hymenobacter</taxon>
    </lineage>
</organism>
<dbReference type="InterPro" id="IPR006311">
    <property type="entry name" value="TAT_signal"/>
</dbReference>
<keyword evidence="3 6" id="KW-0808">Transferase</keyword>
<dbReference type="Proteomes" id="UP000559626">
    <property type="component" value="Unassembled WGS sequence"/>
</dbReference>
<dbReference type="RefSeq" id="WP_169529858.1">
    <property type="nucleotide sequence ID" value="NZ_JABBGH010000001.1"/>
</dbReference>
<dbReference type="PANTHER" id="PTHR43643:SF3">
    <property type="entry name" value="HISTIDINOL-PHOSPHATE AMINOTRANSFERASE"/>
    <property type="match status" value="1"/>
</dbReference>
<dbReference type="InterPro" id="IPR015424">
    <property type="entry name" value="PyrdxlP-dep_Trfase"/>
</dbReference>
<reference evidence="6 7" key="1">
    <citation type="submission" date="2020-04" db="EMBL/GenBank/DDBJ databases">
        <title>Hymenobacter polaris sp. nov., isolated from Arctic soil.</title>
        <authorList>
            <person name="Dahal R.H."/>
        </authorList>
    </citation>
    <scope>NUCLEOTIDE SEQUENCE [LARGE SCALE GENOMIC DNA]</scope>
    <source>
        <strain evidence="6 7">RP-2-7</strain>
    </source>
</reference>
<evidence type="ECO:0000256" key="3">
    <source>
        <dbReference type="ARBA" id="ARBA00022679"/>
    </source>
</evidence>
<dbReference type="EMBL" id="JABBGH010000001">
    <property type="protein sequence ID" value="NML64569.1"/>
    <property type="molecule type" value="Genomic_DNA"/>
</dbReference>
<evidence type="ECO:0000313" key="6">
    <source>
        <dbReference type="EMBL" id="NML64569.1"/>
    </source>
</evidence>
<feature type="domain" description="Aminotransferase class I/classII large" evidence="5">
    <location>
        <begin position="68"/>
        <end position="387"/>
    </location>
</feature>
<keyword evidence="2 6" id="KW-0032">Aminotransferase</keyword>
<dbReference type="InterPro" id="IPR015421">
    <property type="entry name" value="PyrdxlP-dep_Trfase_major"/>
</dbReference>
<comment type="similarity">
    <text evidence="1">Belongs to the class-II pyridoxal-phosphate-dependent aminotransferase family. Histidinol-phosphate aminotransferase subfamily.</text>
</comment>
<dbReference type="AlphaFoldDB" id="A0A7Y0ABZ3"/>
<sequence length="392" mass="42644">METRMNRRNWLKSSALLAGGVSLLPTGLEALGAAGPTQQPLGAIAPEWLPLTEQEALAAAAPALKARLLANENPFGPSEKAKRAIADSVANCYQYPAQSRELAQKIADYEGLTPEHILLDAGSSPLLLAAAMHYGQKGGIMTGDPSYADLTRKAEKFKAPIVAVPLTADYKLDLDAMEKQLDARTALVYICNPNNPTGTVLDTAKLKGFVERVSPKTPIFIDEAYIDYLPDPRGASMMAAVKQGQNVLVARTFSKLYGFAGLRVGYVVGQPDTIKLLSQYAVGPMSISAPAVQAALVSYQDQTYMQEALQKTLASRQFLCDTLKREGYEYIPSSANFVMFPLKMDGKRFVDEMMKRGVGVRNWQFAGKQWCRVSIGRMDEMQAFAAAFGQVS</sequence>
<evidence type="ECO:0000256" key="2">
    <source>
        <dbReference type="ARBA" id="ARBA00022576"/>
    </source>
</evidence>
<dbReference type="PANTHER" id="PTHR43643">
    <property type="entry name" value="HISTIDINOL-PHOSPHATE AMINOTRANSFERASE 2"/>
    <property type="match status" value="1"/>
</dbReference>
<dbReference type="CDD" id="cd00609">
    <property type="entry name" value="AAT_like"/>
    <property type="match status" value="1"/>
</dbReference>
<dbReference type="GO" id="GO:0008483">
    <property type="term" value="F:transaminase activity"/>
    <property type="evidence" value="ECO:0007669"/>
    <property type="project" value="UniProtKB-KW"/>
</dbReference>
<evidence type="ECO:0000256" key="4">
    <source>
        <dbReference type="ARBA" id="ARBA00022898"/>
    </source>
</evidence>
<dbReference type="InterPro" id="IPR015422">
    <property type="entry name" value="PyrdxlP-dep_Trfase_small"/>
</dbReference>
<comment type="caution">
    <text evidence="6">The sequence shown here is derived from an EMBL/GenBank/DDBJ whole genome shotgun (WGS) entry which is preliminary data.</text>
</comment>
<name>A0A7Y0ABZ3_9BACT</name>
<keyword evidence="4" id="KW-0663">Pyridoxal phosphate</keyword>
<dbReference type="SUPFAM" id="SSF53383">
    <property type="entry name" value="PLP-dependent transferases"/>
    <property type="match status" value="1"/>
</dbReference>
<keyword evidence="7" id="KW-1185">Reference proteome</keyword>
<dbReference type="Pfam" id="PF00155">
    <property type="entry name" value="Aminotran_1_2"/>
    <property type="match status" value="1"/>
</dbReference>
<gene>
    <name evidence="6" type="ORF">HHL22_05060</name>
</gene>
<evidence type="ECO:0000259" key="5">
    <source>
        <dbReference type="Pfam" id="PF00155"/>
    </source>
</evidence>
<protein>
    <submittedName>
        <fullName evidence="6">Histidinol-phosphate aminotransferase family protein</fullName>
    </submittedName>
</protein>
<dbReference type="GO" id="GO:0030170">
    <property type="term" value="F:pyridoxal phosphate binding"/>
    <property type="evidence" value="ECO:0007669"/>
    <property type="project" value="InterPro"/>
</dbReference>
<dbReference type="PROSITE" id="PS51318">
    <property type="entry name" value="TAT"/>
    <property type="match status" value="1"/>
</dbReference>
<dbReference type="Gene3D" id="3.90.1150.10">
    <property type="entry name" value="Aspartate Aminotransferase, domain 1"/>
    <property type="match status" value="1"/>
</dbReference>
<evidence type="ECO:0000256" key="1">
    <source>
        <dbReference type="ARBA" id="ARBA00007970"/>
    </source>
</evidence>
<proteinExistence type="inferred from homology"/>
<dbReference type="InterPro" id="IPR004839">
    <property type="entry name" value="Aminotransferase_I/II_large"/>
</dbReference>